<proteinExistence type="predicted"/>
<feature type="transmembrane region" description="Helical" evidence="5">
    <location>
        <begin position="162"/>
        <end position="183"/>
    </location>
</feature>
<dbReference type="PANTHER" id="PTHR16189">
    <property type="entry name" value="TRANSMEMBRANE PROTEIN 104-RELATED"/>
    <property type="match status" value="1"/>
</dbReference>
<evidence type="ECO:0000259" key="6">
    <source>
        <dbReference type="Pfam" id="PF01490"/>
    </source>
</evidence>
<evidence type="ECO:0000313" key="7">
    <source>
        <dbReference type="EMBL" id="OMJ66475.1"/>
    </source>
</evidence>
<evidence type="ECO:0000313" key="8">
    <source>
        <dbReference type="Proteomes" id="UP000187209"/>
    </source>
</evidence>
<keyword evidence="4 5" id="KW-0472">Membrane</keyword>
<comment type="caution">
    <text evidence="7">The sequence shown here is derived from an EMBL/GenBank/DDBJ whole genome shotgun (WGS) entry which is preliminary data.</text>
</comment>
<feature type="transmembrane region" description="Helical" evidence="5">
    <location>
        <begin position="339"/>
        <end position="361"/>
    </location>
</feature>
<feature type="transmembrane region" description="Helical" evidence="5">
    <location>
        <begin position="32"/>
        <end position="57"/>
    </location>
</feature>
<evidence type="ECO:0000256" key="4">
    <source>
        <dbReference type="ARBA" id="ARBA00023136"/>
    </source>
</evidence>
<feature type="domain" description="Amino acid transporter transmembrane" evidence="6">
    <location>
        <begin position="6"/>
        <end position="389"/>
    </location>
</feature>
<reference evidence="7 8" key="1">
    <citation type="submission" date="2016-11" db="EMBL/GenBank/DDBJ databases">
        <title>The macronuclear genome of Stentor coeruleus: a giant cell with tiny introns.</title>
        <authorList>
            <person name="Slabodnick M."/>
            <person name="Ruby J.G."/>
            <person name="Reiff S.B."/>
            <person name="Swart E.C."/>
            <person name="Gosai S."/>
            <person name="Prabakaran S."/>
            <person name="Witkowska E."/>
            <person name="Larue G.E."/>
            <person name="Fisher S."/>
            <person name="Freeman R.M."/>
            <person name="Gunawardena J."/>
            <person name="Chu W."/>
            <person name="Stover N.A."/>
            <person name="Gregory B.D."/>
            <person name="Nowacki M."/>
            <person name="Derisi J."/>
            <person name="Roy S.W."/>
            <person name="Marshall W.F."/>
            <person name="Sood P."/>
        </authorList>
    </citation>
    <scope>NUCLEOTIDE SEQUENCE [LARGE SCALE GENOMIC DNA]</scope>
    <source>
        <strain evidence="7">WM001</strain>
    </source>
</reference>
<organism evidence="7 8">
    <name type="scientific">Stentor coeruleus</name>
    <dbReference type="NCBI Taxonomy" id="5963"/>
    <lineage>
        <taxon>Eukaryota</taxon>
        <taxon>Sar</taxon>
        <taxon>Alveolata</taxon>
        <taxon>Ciliophora</taxon>
        <taxon>Postciliodesmatophora</taxon>
        <taxon>Heterotrichea</taxon>
        <taxon>Heterotrichida</taxon>
        <taxon>Stentoridae</taxon>
        <taxon>Stentor</taxon>
    </lineage>
</organism>
<evidence type="ECO:0000256" key="3">
    <source>
        <dbReference type="ARBA" id="ARBA00022989"/>
    </source>
</evidence>
<feature type="transmembrane region" description="Helical" evidence="5">
    <location>
        <begin position="127"/>
        <end position="150"/>
    </location>
</feature>
<keyword evidence="8" id="KW-1185">Reference proteome</keyword>
<keyword evidence="2 5" id="KW-0812">Transmembrane</keyword>
<dbReference type="AlphaFoldDB" id="A0A1R2APV4"/>
<dbReference type="Proteomes" id="UP000187209">
    <property type="component" value="Unassembled WGS sequence"/>
</dbReference>
<feature type="transmembrane region" description="Helical" evidence="5">
    <location>
        <begin position="274"/>
        <end position="296"/>
    </location>
</feature>
<dbReference type="Pfam" id="PF01490">
    <property type="entry name" value="Aa_trans"/>
    <property type="match status" value="1"/>
</dbReference>
<feature type="transmembrane region" description="Helical" evidence="5">
    <location>
        <begin position="88"/>
        <end position="107"/>
    </location>
</feature>
<dbReference type="GO" id="GO:0016020">
    <property type="term" value="C:membrane"/>
    <property type="evidence" value="ECO:0007669"/>
    <property type="project" value="UniProtKB-SubCell"/>
</dbReference>
<feature type="transmembrane region" description="Helical" evidence="5">
    <location>
        <begin position="234"/>
        <end position="254"/>
    </location>
</feature>
<dbReference type="EMBL" id="MPUH01001709">
    <property type="protein sequence ID" value="OMJ66475.1"/>
    <property type="molecule type" value="Genomic_DNA"/>
</dbReference>
<feature type="transmembrane region" description="Helical" evidence="5">
    <location>
        <begin position="316"/>
        <end position="333"/>
    </location>
</feature>
<sequence length="405" mass="45421">MKKISLFAFALNQTVGVGLLGIPYAFQKSGLLFGTFALAFCCCVSYYIGTLAVELIFKDAGLKEPLNGKKTKLYVELVDKGPSHALSILYTVFGFVLLIAYFLVFASSFSDNIPLPFLPACDIYNTTQSWCIINFRIYLTIYAIVIYFFALRGVHEQKWLQIIISSFCGLLISLLILVALVRIFTNGLNSSNSFINFNNIGQGFSIILFAATFQHSLPSIAEICENSILDIPKLICSFVFVAYTIMGIIIPLAFDEVEEQCNLNYSYLSGWFGEIIKLIIIVFPAMNCVGSGPVLAIMISDNITASYGHKTQKVEIFIKTFLIFAACLTAFFIHDLVEAIEIDGLILMLIVYIIIPIIHLIHKRHDASTKYDSVAYDPKISYFIIGLSSIYFLYRLFSLFYNLFS</sequence>
<feature type="transmembrane region" description="Helical" evidence="5">
    <location>
        <begin position="382"/>
        <end position="404"/>
    </location>
</feature>
<evidence type="ECO:0000256" key="1">
    <source>
        <dbReference type="ARBA" id="ARBA00004370"/>
    </source>
</evidence>
<gene>
    <name evidence="7" type="ORF">SteCoe_36661</name>
</gene>
<name>A0A1R2APV4_9CILI</name>
<dbReference type="InterPro" id="IPR013057">
    <property type="entry name" value="AA_transpt_TM"/>
</dbReference>
<evidence type="ECO:0000256" key="2">
    <source>
        <dbReference type="ARBA" id="ARBA00022692"/>
    </source>
</evidence>
<evidence type="ECO:0000256" key="5">
    <source>
        <dbReference type="SAM" id="Phobius"/>
    </source>
</evidence>
<protein>
    <recommendedName>
        <fullName evidence="6">Amino acid transporter transmembrane domain-containing protein</fullName>
    </recommendedName>
</protein>
<keyword evidence="3 5" id="KW-1133">Transmembrane helix</keyword>
<comment type="subcellular location">
    <subcellularLocation>
        <location evidence="1">Membrane</location>
    </subcellularLocation>
</comment>
<dbReference type="Gene3D" id="1.20.1740.10">
    <property type="entry name" value="Amino acid/polyamine transporter I"/>
    <property type="match status" value="1"/>
</dbReference>
<accession>A0A1R2APV4</accession>